<keyword evidence="5 6" id="KW-0472">Membrane</keyword>
<protein>
    <submittedName>
        <fullName evidence="7">Cobalt ABC transporter inner membrane subunit CbiQ</fullName>
    </submittedName>
</protein>
<reference evidence="8" key="1">
    <citation type="journal article" date="2017" name="Appl. Environ. Microbiol.">
        <title>Genomic analysis of Calderihabitans maritimus KKC1, a thermophilic hydrogenogenic carboxydotrophic bacterium isolated from marine sediment.</title>
        <authorList>
            <person name="Omae K."/>
            <person name="Yoneda Y."/>
            <person name="Fukuyama Y."/>
            <person name="Yoshida T."/>
            <person name="Sako Y."/>
        </authorList>
    </citation>
    <scope>NUCLEOTIDE SEQUENCE [LARGE SCALE GENOMIC DNA]</scope>
    <source>
        <strain evidence="8">KKC1</strain>
    </source>
</reference>
<dbReference type="RefSeq" id="WP_088554017.1">
    <property type="nucleotide sequence ID" value="NZ_BDGJ01000090.1"/>
</dbReference>
<evidence type="ECO:0000256" key="6">
    <source>
        <dbReference type="SAM" id="Phobius"/>
    </source>
</evidence>
<dbReference type="GO" id="GO:0043190">
    <property type="term" value="C:ATP-binding cassette (ABC) transporter complex"/>
    <property type="evidence" value="ECO:0007669"/>
    <property type="project" value="InterPro"/>
</dbReference>
<comment type="caution">
    <text evidence="7">The sequence shown here is derived from an EMBL/GenBank/DDBJ whole genome shotgun (WGS) entry which is preliminary data.</text>
</comment>
<dbReference type="NCBIfam" id="TIGR02454">
    <property type="entry name" value="ECF_T_CbiQ"/>
    <property type="match status" value="1"/>
</dbReference>
<evidence type="ECO:0000256" key="3">
    <source>
        <dbReference type="ARBA" id="ARBA00022692"/>
    </source>
</evidence>
<evidence type="ECO:0000313" key="8">
    <source>
        <dbReference type="Proteomes" id="UP000197032"/>
    </source>
</evidence>
<dbReference type="CDD" id="cd16914">
    <property type="entry name" value="EcfT"/>
    <property type="match status" value="1"/>
</dbReference>
<comment type="subcellular location">
    <subcellularLocation>
        <location evidence="1">Cell membrane</location>
        <topology evidence="1">Multi-pass membrane protein</topology>
    </subcellularLocation>
</comment>
<feature type="transmembrane region" description="Helical" evidence="6">
    <location>
        <begin position="33"/>
        <end position="61"/>
    </location>
</feature>
<dbReference type="InterPro" id="IPR051611">
    <property type="entry name" value="ECF_transporter_component"/>
</dbReference>
<dbReference type="PANTHER" id="PTHR34857:SF2">
    <property type="entry name" value="SLL0384 PROTEIN"/>
    <property type="match status" value="1"/>
</dbReference>
<name>A0A1Z5HTH0_9FIRM</name>
<dbReference type="InterPro" id="IPR012809">
    <property type="entry name" value="ECF_CbiQ"/>
</dbReference>
<keyword evidence="3 6" id="KW-0812">Transmembrane</keyword>
<dbReference type="AlphaFoldDB" id="A0A1Z5HTH0"/>
<evidence type="ECO:0000313" key="7">
    <source>
        <dbReference type="EMBL" id="GAW92728.1"/>
    </source>
</evidence>
<evidence type="ECO:0000256" key="4">
    <source>
        <dbReference type="ARBA" id="ARBA00022989"/>
    </source>
</evidence>
<keyword evidence="4 6" id="KW-1133">Transmembrane helix</keyword>
<dbReference type="OrthoDB" id="8585740at2"/>
<keyword evidence="8" id="KW-1185">Reference proteome</keyword>
<sequence length="268" mass="29942">MCTGSLEHSLSSSNSSKTFFHGLDSRVKLLTSIAFVVLVVSLQSLYSIALAALAIILIIVLSGIGVRYAIRRLVWILPFSGTIILLVPFTHGGEPLAAFSLPGITLYVSGEGVYRALLLGSRVIVSVLTIMLVTATTTSVELLRAMRALHVPVIFIRLTEFTWRYVFVLLDELNRMHQARRARGFTLRTIWDSFSRKTLAETIGMLFLRSLQRAERVYQAMLARGFTGEVKGRMDGQIRAVDYMWGLMLVLFSILLLLIDRGGMTWNL</sequence>
<feature type="transmembrane region" description="Helical" evidence="6">
    <location>
        <begin position="113"/>
        <end position="137"/>
    </location>
</feature>
<evidence type="ECO:0000256" key="1">
    <source>
        <dbReference type="ARBA" id="ARBA00004651"/>
    </source>
</evidence>
<keyword evidence="2" id="KW-1003">Cell membrane</keyword>
<dbReference type="InterPro" id="IPR003339">
    <property type="entry name" value="ABC/ECF_trnsptr_transmembrane"/>
</dbReference>
<feature type="transmembrane region" description="Helical" evidence="6">
    <location>
        <begin position="240"/>
        <end position="259"/>
    </location>
</feature>
<dbReference type="Proteomes" id="UP000197032">
    <property type="component" value="Unassembled WGS sequence"/>
</dbReference>
<evidence type="ECO:0000256" key="2">
    <source>
        <dbReference type="ARBA" id="ARBA00022475"/>
    </source>
</evidence>
<evidence type="ECO:0000256" key="5">
    <source>
        <dbReference type="ARBA" id="ARBA00023136"/>
    </source>
</evidence>
<dbReference type="GO" id="GO:0006824">
    <property type="term" value="P:cobalt ion transport"/>
    <property type="evidence" value="ECO:0007669"/>
    <property type="project" value="InterPro"/>
</dbReference>
<feature type="transmembrane region" description="Helical" evidence="6">
    <location>
        <begin position="73"/>
        <end position="93"/>
    </location>
</feature>
<gene>
    <name evidence="7" type="ORF">KKC1_18780</name>
</gene>
<dbReference type="Pfam" id="PF02361">
    <property type="entry name" value="CbiQ"/>
    <property type="match status" value="1"/>
</dbReference>
<dbReference type="EMBL" id="BDGJ01000090">
    <property type="protein sequence ID" value="GAW92728.1"/>
    <property type="molecule type" value="Genomic_DNA"/>
</dbReference>
<proteinExistence type="predicted"/>
<dbReference type="PANTHER" id="PTHR34857">
    <property type="entry name" value="SLL0384 PROTEIN"/>
    <property type="match status" value="1"/>
</dbReference>
<organism evidence="7 8">
    <name type="scientific">Calderihabitans maritimus</name>
    <dbReference type="NCBI Taxonomy" id="1246530"/>
    <lineage>
        <taxon>Bacteria</taxon>
        <taxon>Bacillati</taxon>
        <taxon>Bacillota</taxon>
        <taxon>Clostridia</taxon>
        <taxon>Neomoorellales</taxon>
        <taxon>Calderihabitantaceae</taxon>
        <taxon>Calderihabitans</taxon>
    </lineage>
</organism>
<accession>A0A1Z5HTH0</accession>